<comment type="caution">
    <text evidence="2">The sequence shown here is derived from an EMBL/GenBank/DDBJ whole genome shotgun (WGS) entry which is preliminary data.</text>
</comment>
<dbReference type="GO" id="GO:0008146">
    <property type="term" value="F:sulfotransferase activity"/>
    <property type="evidence" value="ECO:0007669"/>
    <property type="project" value="InterPro"/>
</dbReference>
<dbReference type="Gene3D" id="3.40.50.300">
    <property type="entry name" value="P-loop containing nucleotide triphosphate hydrolases"/>
    <property type="match status" value="1"/>
</dbReference>
<protein>
    <submittedName>
        <fullName evidence="2">Sulfotransferase</fullName>
    </submittedName>
</protein>
<evidence type="ECO:0000313" key="3">
    <source>
        <dbReference type="Proteomes" id="UP000474957"/>
    </source>
</evidence>
<dbReference type="SUPFAM" id="SSF52540">
    <property type="entry name" value="P-loop containing nucleoside triphosphate hydrolases"/>
    <property type="match status" value="1"/>
</dbReference>
<proteinExistence type="predicted"/>
<dbReference type="RefSeq" id="WP_154447136.1">
    <property type="nucleotide sequence ID" value="NZ_WIND01000011.1"/>
</dbReference>
<dbReference type="PANTHER" id="PTHR10605:SF56">
    <property type="entry name" value="BIFUNCTIONAL HEPARAN SULFATE N-DEACETYLASE_N-SULFOTRANSFERASE"/>
    <property type="match status" value="1"/>
</dbReference>
<dbReference type="Proteomes" id="UP000474957">
    <property type="component" value="Unassembled WGS sequence"/>
</dbReference>
<keyword evidence="1 2" id="KW-0808">Transferase</keyword>
<accession>A0A6L5Z3K2</accession>
<dbReference type="EMBL" id="WIND01000011">
    <property type="protein sequence ID" value="MSU90645.1"/>
    <property type="molecule type" value="Genomic_DNA"/>
</dbReference>
<dbReference type="InterPro" id="IPR037359">
    <property type="entry name" value="NST/OST"/>
</dbReference>
<dbReference type="AlphaFoldDB" id="A0A6L5Z3K2"/>
<dbReference type="PANTHER" id="PTHR10605">
    <property type="entry name" value="HEPARAN SULFATE SULFOTRANSFERASE"/>
    <property type="match status" value="1"/>
</dbReference>
<organism evidence="2 3">
    <name type="scientific">Halovulum marinum</name>
    <dbReference type="NCBI Taxonomy" id="2662447"/>
    <lineage>
        <taxon>Bacteria</taxon>
        <taxon>Pseudomonadati</taxon>
        <taxon>Pseudomonadota</taxon>
        <taxon>Alphaproteobacteria</taxon>
        <taxon>Rhodobacterales</taxon>
        <taxon>Paracoccaceae</taxon>
        <taxon>Halovulum</taxon>
    </lineage>
</organism>
<dbReference type="Pfam" id="PF13469">
    <property type="entry name" value="Sulfotransfer_3"/>
    <property type="match status" value="1"/>
</dbReference>
<evidence type="ECO:0000256" key="1">
    <source>
        <dbReference type="ARBA" id="ARBA00022679"/>
    </source>
</evidence>
<gene>
    <name evidence="2" type="ORF">GE300_13650</name>
</gene>
<dbReference type="InterPro" id="IPR027417">
    <property type="entry name" value="P-loop_NTPase"/>
</dbReference>
<keyword evidence="3" id="KW-1185">Reference proteome</keyword>
<evidence type="ECO:0000313" key="2">
    <source>
        <dbReference type="EMBL" id="MSU90645.1"/>
    </source>
</evidence>
<sequence>MAERYAIGLGGQKCASSWVHAVLAEHPAVNAAPGKELDFFSYHHDRGHDWYARRWRGPGLRFENSPSYLHDPRAPGRLRAFAPGARLIATLRDPVDRAFSHHLHEIARGHIRAQPFAPALRANPDYLEQGHYARHLSVWRQAFPPDRMLILLAEEIAAAPEAARVRMLRFLGLDPGPPPAMLAEARNVSDRARLPALRAGLRAGGAAMRAAGLSAPLAALKRGAPAKALMRWNDRPLRAEVPALSATERAALAQGFAADMAALAGMMGRDSLPWPSWQAVGRPASAVAHR</sequence>
<name>A0A6L5Z3K2_9RHOB</name>
<reference evidence="2 3" key="1">
    <citation type="submission" date="2019-10" db="EMBL/GenBank/DDBJ databases">
        <title>Cognatihalovulum marinum gen. nov. sp. nov., a new member of the family Rhodobacteraceae isolated from deep seawater of the Northwest Indian Ocean.</title>
        <authorList>
            <person name="Ruan C."/>
            <person name="Wang J."/>
            <person name="Zheng X."/>
            <person name="Song L."/>
            <person name="Zhu Y."/>
            <person name="Huang Y."/>
            <person name="Lu Z."/>
            <person name="Du W."/>
            <person name="Huang L."/>
            <person name="Dai X."/>
        </authorList>
    </citation>
    <scope>NUCLEOTIDE SEQUENCE [LARGE SCALE GENOMIC DNA]</scope>
    <source>
        <strain evidence="2 3">2CG4</strain>
    </source>
</reference>